<protein>
    <submittedName>
        <fullName evidence="6">Rho family guanine nucleotide exchange factor</fullName>
    </submittedName>
</protein>
<dbReference type="Pfam" id="PF00780">
    <property type="entry name" value="CNH"/>
    <property type="match status" value="1"/>
</dbReference>
<evidence type="ECO:0000256" key="2">
    <source>
        <dbReference type="SAM" id="MobiDB-lite"/>
    </source>
</evidence>
<dbReference type="Proteomes" id="UP001377567">
    <property type="component" value="Unassembled WGS sequence"/>
</dbReference>
<dbReference type="PROSITE" id="PS50010">
    <property type="entry name" value="DH_2"/>
    <property type="match status" value="1"/>
</dbReference>
<gene>
    <name evidence="6" type="ORF">DAKH74_031620</name>
</gene>
<dbReference type="InterPro" id="IPR052233">
    <property type="entry name" value="Rho-type_GEFs"/>
</dbReference>
<dbReference type="SUPFAM" id="SSF48065">
    <property type="entry name" value="DBL homology domain (DH-domain)"/>
    <property type="match status" value="1"/>
</dbReference>
<feature type="compositionally biased region" description="Polar residues" evidence="2">
    <location>
        <begin position="112"/>
        <end position="130"/>
    </location>
</feature>
<evidence type="ECO:0000256" key="1">
    <source>
        <dbReference type="ARBA" id="ARBA00022658"/>
    </source>
</evidence>
<dbReference type="Pfam" id="PF23582">
    <property type="entry name" value="WHD_RGF3"/>
    <property type="match status" value="1"/>
</dbReference>
<comment type="caution">
    <text evidence="6">The sequence shown here is derived from an EMBL/GenBank/DDBJ whole genome shotgun (WGS) entry which is preliminary data.</text>
</comment>
<dbReference type="InterPro" id="IPR001180">
    <property type="entry name" value="CNH_dom"/>
</dbReference>
<evidence type="ECO:0000313" key="7">
    <source>
        <dbReference type="Proteomes" id="UP001377567"/>
    </source>
</evidence>
<feature type="domain" description="CNH" evidence="5">
    <location>
        <begin position="989"/>
        <end position="1330"/>
    </location>
</feature>
<reference evidence="6 7" key="1">
    <citation type="journal article" date="2023" name="Elife">
        <title>Identification of key yeast species and microbe-microbe interactions impacting larval growth of Drosophila in the wild.</title>
        <authorList>
            <person name="Mure A."/>
            <person name="Sugiura Y."/>
            <person name="Maeda R."/>
            <person name="Honda K."/>
            <person name="Sakurai N."/>
            <person name="Takahashi Y."/>
            <person name="Watada M."/>
            <person name="Katoh T."/>
            <person name="Gotoh A."/>
            <person name="Gotoh Y."/>
            <person name="Taniguchi I."/>
            <person name="Nakamura K."/>
            <person name="Hayashi T."/>
            <person name="Katayama T."/>
            <person name="Uemura T."/>
            <person name="Hattori Y."/>
        </authorList>
    </citation>
    <scope>NUCLEOTIDE SEQUENCE [LARGE SCALE GENOMIC DNA]</scope>
    <source>
        <strain evidence="6 7">KH-74</strain>
    </source>
</reference>
<dbReference type="PANTHER" id="PTHR46572:SF1">
    <property type="entry name" value="RHO1 GUANINE NUCLEOTIDE EXCHANGE FACTOR TUS1"/>
    <property type="match status" value="1"/>
</dbReference>
<keyword evidence="1" id="KW-0344">Guanine-nucleotide releasing factor</keyword>
<keyword evidence="7" id="KW-1185">Reference proteome</keyword>
<proteinExistence type="predicted"/>
<feature type="region of interest" description="Disordered" evidence="2">
    <location>
        <begin position="1"/>
        <end position="131"/>
    </location>
</feature>
<organism evidence="6 7">
    <name type="scientific">Maudiozyma humilis</name>
    <name type="common">Sour dough yeast</name>
    <name type="synonym">Kazachstania humilis</name>
    <dbReference type="NCBI Taxonomy" id="51915"/>
    <lineage>
        <taxon>Eukaryota</taxon>
        <taxon>Fungi</taxon>
        <taxon>Dikarya</taxon>
        <taxon>Ascomycota</taxon>
        <taxon>Saccharomycotina</taxon>
        <taxon>Saccharomycetes</taxon>
        <taxon>Saccharomycetales</taxon>
        <taxon>Saccharomycetaceae</taxon>
        <taxon>Maudiozyma</taxon>
    </lineage>
</organism>
<dbReference type="GO" id="GO:0005085">
    <property type="term" value="F:guanyl-nucleotide exchange factor activity"/>
    <property type="evidence" value="ECO:0007669"/>
    <property type="project" value="UniProtKB-KW"/>
</dbReference>
<evidence type="ECO:0000259" key="4">
    <source>
        <dbReference type="PROSITE" id="PS50010"/>
    </source>
</evidence>
<evidence type="ECO:0000259" key="5">
    <source>
        <dbReference type="PROSITE" id="PS50219"/>
    </source>
</evidence>
<dbReference type="PROSITE" id="PS50003">
    <property type="entry name" value="PH_DOMAIN"/>
    <property type="match status" value="1"/>
</dbReference>
<dbReference type="PANTHER" id="PTHR46572">
    <property type="entry name" value="RHO1 GDP-GTP EXCHANGE PROTEIN 1-RELATED"/>
    <property type="match status" value="1"/>
</dbReference>
<dbReference type="PROSITE" id="PS50219">
    <property type="entry name" value="CNH"/>
    <property type="match status" value="1"/>
</dbReference>
<dbReference type="EMBL" id="BTGD01000008">
    <property type="protein sequence ID" value="GMM56546.1"/>
    <property type="molecule type" value="Genomic_DNA"/>
</dbReference>
<feature type="domain" description="DH" evidence="4">
    <location>
        <begin position="512"/>
        <end position="702"/>
    </location>
</feature>
<dbReference type="InterPro" id="IPR000219">
    <property type="entry name" value="DH_dom"/>
</dbReference>
<feature type="compositionally biased region" description="Polar residues" evidence="2">
    <location>
        <begin position="55"/>
        <end position="93"/>
    </location>
</feature>
<feature type="compositionally biased region" description="Basic and acidic residues" evidence="2">
    <location>
        <begin position="214"/>
        <end position="224"/>
    </location>
</feature>
<accession>A0AAV5S0G5</accession>
<sequence>MYDQRQIYDNSQRSPHRTPVHGDGSLPKLPPLHTRASLEKDIQTINNKTPRKYPSESSTVGSFTPHSESQTVFNTPFSNNSRSPQWMSPSKTPTMRRRPPPPPNMFSEPDDTQQTQKAYPSTDVTVPNTDDSARYDLPFVKKPLTGGAYDKDARELHAASDNSTDIPSFEDIMPGTDSLDDPVYSQFISGLGRSDYSQRGVSSGYRKAQQYDQPTRDWSNDSDRFGIEGSEHSLKRLAMTIDTDVDLYNKPPVPRSSSRNVSGVSGVSRVSRASDNIDGYYSGSNYTFNNSGAHHSSFNSVSGALPLELIPSITTPTQPFNVDLLDENKLYQCYSIYRLSDIYEWVLKIYFEWFNEFVFGKIEFYQVVQRLLEFQAPSNFNQEKIDSNVDRIIDSLISQDAVRFETRTPSAQQLKHSETVETMESEVIIITGGLDIQGIFTDLLPCYSFADSNYDQTSPFRCYSFACSNNHSIDNKHHVKVSEMIKKPLGLWTDYWHLTSDDLKEIEPTEIQRQSFIFDLIVLEERSLNMANAAVDIYGMRFDPSLLPNEPEFFDMAFNVFKPLIEVHKTFILEPIFQKIDAKGKFIDGIGEIYLKWCNEAREPYLRYAECMATVHEIIRWEKQHKTAFSTWLDSVDHSPEITRSKMYYDVIFFGGYFKSLQNMVVTLNSILKVTNHAIADYTILKRVIKDVEKLSGEVDRVHGDAIDRRKLARFSSLLLQSSISKHNMPSYSSLTHNSHVSDEGSTASSDRLDIGLDRPERRLLLSGNVGRKRELWLDPTPVFLVLLDNYLLITEAITKGETLNYKLIGRPIPVDYLNLEKKIQPDDSQSILASANRDMKELSNNVPRTPITTTRPVLFSTKSNTSRQAQNYTRDIRPGISNIEPTESELSFKIRNTATNESSSFIAPNLTEKDLWIKGIMSVLEDNRRNEHGNVLEFNVVSAQFSYSEKDAPVNLPVAPEGSEIDSALKKYDFQNRGNSVLEQFPMVTSILCSDCFTFEGQKFLLVATTNGVLIRLESDEERKFVRVIQCSSVRQMEVNQKLGLLFVLDDRNLCYFNIPSIFGAYYNRKKYLTDNVIVGVVLRDKVGHFRFASDFGHSRHLFYERKGKIVILTPEFDSISKTFKFFKVYKEFKLPSTTLSKIETCDITVFKKSFIVCTSKGAILYHDIFNEEGVVLPTFAGEPSTNGHGNISLLSGNMFSPGGDTNNKDMSEQEKMLHFIKRDVTSNKTKPLTCFKLENSDSYLIVYDEAVIKVGRNGDITDAVSDILILDFYCTGASYFNDHLILVGDSLIQIYQLKNPSTTFGRLIPSQIIKGKKVQIVSSSPTDIFQVVVSHPDIASRQLLLTCDVSEH</sequence>
<evidence type="ECO:0000313" key="6">
    <source>
        <dbReference type="EMBL" id="GMM56546.1"/>
    </source>
</evidence>
<name>A0AAV5S0G5_MAUHU</name>
<dbReference type="InterPro" id="IPR057283">
    <property type="entry name" value="RGF3_WH"/>
</dbReference>
<feature type="region of interest" description="Disordered" evidence="2">
    <location>
        <begin position="196"/>
        <end position="224"/>
    </location>
</feature>
<dbReference type="InterPro" id="IPR011993">
    <property type="entry name" value="PH-like_dom_sf"/>
</dbReference>
<dbReference type="SUPFAM" id="SSF50729">
    <property type="entry name" value="PH domain-like"/>
    <property type="match status" value="1"/>
</dbReference>
<dbReference type="InterPro" id="IPR001849">
    <property type="entry name" value="PH_domain"/>
</dbReference>
<dbReference type="Gene3D" id="2.30.29.30">
    <property type="entry name" value="Pleckstrin-homology domain (PH domain)/Phosphotyrosine-binding domain (PTB)"/>
    <property type="match status" value="1"/>
</dbReference>
<dbReference type="Gene3D" id="1.20.900.10">
    <property type="entry name" value="Dbl homology (DH) domain"/>
    <property type="match status" value="1"/>
</dbReference>
<dbReference type="SMART" id="SM00036">
    <property type="entry name" value="CNH"/>
    <property type="match status" value="1"/>
</dbReference>
<dbReference type="SMART" id="SM00325">
    <property type="entry name" value="RhoGEF"/>
    <property type="match status" value="1"/>
</dbReference>
<evidence type="ECO:0000259" key="3">
    <source>
        <dbReference type="PROSITE" id="PS50003"/>
    </source>
</evidence>
<feature type="domain" description="PH" evidence="3">
    <location>
        <begin position="763"/>
        <end position="926"/>
    </location>
</feature>
<dbReference type="InterPro" id="IPR035899">
    <property type="entry name" value="DBL_dom_sf"/>
</dbReference>